<dbReference type="AlphaFoldDB" id="A0A9I9EBR7"/>
<proteinExistence type="predicted"/>
<protein>
    <submittedName>
        <fullName evidence="1">Uncharacterized protein</fullName>
    </submittedName>
</protein>
<sequence length="77" mass="8639">MRNATLAVSDCEREREEREVWDSHLRNGPTFVPPLTCTSFQTGGDAPLRLALLLSLSPICYCFNLGSIKYKQPTPII</sequence>
<organism evidence="1">
    <name type="scientific">Cucumis melo</name>
    <name type="common">Muskmelon</name>
    <dbReference type="NCBI Taxonomy" id="3656"/>
    <lineage>
        <taxon>Eukaryota</taxon>
        <taxon>Viridiplantae</taxon>
        <taxon>Streptophyta</taxon>
        <taxon>Embryophyta</taxon>
        <taxon>Tracheophyta</taxon>
        <taxon>Spermatophyta</taxon>
        <taxon>Magnoliopsida</taxon>
        <taxon>eudicotyledons</taxon>
        <taxon>Gunneridae</taxon>
        <taxon>Pentapetalae</taxon>
        <taxon>rosids</taxon>
        <taxon>fabids</taxon>
        <taxon>Cucurbitales</taxon>
        <taxon>Cucurbitaceae</taxon>
        <taxon>Benincaseae</taxon>
        <taxon>Cucumis</taxon>
    </lineage>
</organism>
<accession>A0A9I9EBR7</accession>
<evidence type="ECO:0000313" key="1">
    <source>
        <dbReference type="EnsemblPlants" id="MELO3C031589.2.1"/>
    </source>
</evidence>
<dbReference type="Gramene" id="MELO3C031589.2.1">
    <property type="protein sequence ID" value="MELO3C031589.2.1"/>
    <property type="gene ID" value="MELO3C031589.2"/>
</dbReference>
<reference evidence="1" key="1">
    <citation type="submission" date="2023-03" db="UniProtKB">
        <authorList>
            <consortium name="EnsemblPlants"/>
        </authorList>
    </citation>
    <scope>IDENTIFICATION</scope>
</reference>
<dbReference type="EnsemblPlants" id="MELO3C031589.2.1">
    <property type="protein sequence ID" value="MELO3C031589.2.1"/>
    <property type="gene ID" value="MELO3C031589.2"/>
</dbReference>
<name>A0A9I9EBR7_CUCME</name>